<gene>
    <name evidence="2" type="ORF">Pfra01_002645000</name>
</gene>
<dbReference type="Proteomes" id="UP001165121">
    <property type="component" value="Unassembled WGS sequence"/>
</dbReference>
<dbReference type="AlphaFoldDB" id="A0A9W7D6A9"/>
<name>A0A9W7D6A9_9STRA</name>
<keyword evidence="3" id="KW-1185">Reference proteome</keyword>
<comment type="caution">
    <text evidence="2">The sequence shown here is derived from an EMBL/GenBank/DDBJ whole genome shotgun (WGS) entry which is preliminary data.</text>
</comment>
<evidence type="ECO:0000313" key="2">
    <source>
        <dbReference type="EMBL" id="GMF60844.1"/>
    </source>
</evidence>
<reference evidence="2" key="1">
    <citation type="submission" date="2023-04" db="EMBL/GenBank/DDBJ databases">
        <title>Phytophthora fragariaefolia NBRC 109709.</title>
        <authorList>
            <person name="Ichikawa N."/>
            <person name="Sato H."/>
            <person name="Tonouchi N."/>
        </authorList>
    </citation>
    <scope>NUCLEOTIDE SEQUENCE</scope>
    <source>
        <strain evidence="2">NBRC 109709</strain>
    </source>
</reference>
<accession>A0A9W7D6A9</accession>
<evidence type="ECO:0000313" key="3">
    <source>
        <dbReference type="Proteomes" id="UP001165121"/>
    </source>
</evidence>
<feature type="region of interest" description="Disordered" evidence="1">
    <location>
        <begin position="614"/>
        <end position="636"/>
    </location>
</feature>
<protein>
    <submittedName>
        <fullName evidence="2">Unnamed protein product</fullName>
    </submittedName>
</protein>
<feature type="compositionally biased region" description="Low complexity" evidence="1">
    <location>
        <begin position="616"/>
        <end position="636"/>
    </location>
</feature>
<dbReference type="PANTHER" id="PTHR33714:SF3">
    <property type="entry name" value="COUNTING FACTOR-ASSOCIATED PROTEIN A-RELATED"/>
    <property type="match status" value="1"/>
</dbReference>
<dbReference type="OrthoDB" id="115018at2759"/>
<dbReference type="PANTHER" id="PTHR33714">
    <property type="entry name" value="COUNTING FACTOR-ASSOCIATED PROTEIN A-RELATED"/>
    <property type="match status" value="1"/>
</dbReference>
<evidence type="ECO:0000256" key="1">
    <source>
        <dbReference type="SAM" id="MobiDB-lite"/>
    </source>
</evidence>
<sequence length="665" mass="69336">MGTTCSTSSAFVSEVTTAFGSSSPFVIVKKYAPGTTCANAQTAPYDAYSTYLADGRCYKTGPKGSFRASISFQDGMVQVLMYSSSSTCADSAPMTWTATATQVENDECIDGKDGQSSFKVYGYGESPVYLRVVGMYGSSENCLSSYSPVQLVAKVTSLESCAESANCNQMRGTMCSELTSYLGELEVMFDARSYVVVESYSSGKGCSLAALEEIWTIVADGKCYKVSPTTSFRAIRMASGAATVVSYTTSANCTGGTQQLYEVVGASDGNCISGETVSDFKISGVGISPLYLSSIATFDTSRGDCSLPTVPSQLTTTVLKADTCVPTSTCSGDSNSTFSGRVCGVPSNYEDDMKATFGDSVPYVTVKTYSSGTSCDELSLLGITTYVADGKCHKASWNSSFLAIRTSDGASVVRTYDGSTKCDAVVSTWAATTSQTLGNSCTKGVNGIANTKVYGAGATPSYLSAVAVYDGVECGVPAQVSVTSGLYCQQVPCTQLGLRFFSKICPNDYFELAESIFSGVPYLVAEVYTEGTDCGVKEGATMYAADNACHVAMDGTTSYRANIDASDGVALTLYDDTSCEATTVGKLQLSAEQVALHSCVGRTKYYAFTPDSAQKTASPEATPQASTTASTGSGVSAANSRFSVSVGAVMLVAAVLLRELAGFAP</sequence>
<organism evidence="2 3">
    <name type="scientific">Phytophthora fragariaefolia</name>
    <dbReference type="NCBI Taxonomy" id="1490495"/>
    <lineage>
        <taxon>Eukaryota</taxon>
        <taxon>Sar</taxon>
        <taxon>Stramenopiles</taxon>
        <taxon>Oomycota</taxon>
        <taxon>Peronosporomycetes</taxon>
        <taxon>Peronosporales</taxon>
        <taxon>Peronosporaceae</taxon>
        <taxon>Phytophthora</taxon>
    </lineage>
</organism>
<proteinExistence type="predicted"/>
<dbReference type="EMBL" id="BSXT01005544">
    <property type="protein sequence ID" value="GMF60844.1"/>
    <property type="molecule type" value="Genomic_DNA"/>
</dbReference>